<dbReference type="EMBL" id="CP119923">
    <property type="protein sequence ID" value="WFD17641.1"/>
    <property type="molecule type" value="Genomic_DNA"/>
</dbReference>
<reference evidence="3 4" key="1">
    <citation type="submission" date="2023-03" db="EMBL/GenBank/DDBJ databases">
        <title>Mating type loci evolution in Malassezia.</title>
        <authorList>
            <person name="Coelho M.A."/>
        </authorList>
    </citation>
    <scope>NUCLEOTIDE SEQUENCE [LARGE SCALE GENOMIC DNA]</scope>
    <source>
        <strain evidence="3 4">CBS 13387</strain>
    </source>
</reference>
<evidence type="ECO:0000259" key="2">
    <source>
        <dbReference type="Pfam" id="PF25808"/>
    </source>
</evidence>
<proteinExistence type="inferred from homology"/>
<evidence type="ECO:0000313" key="3">
    <source>
        <dbReference type="EMBL" id="WFD17641.1"/>
    </source>
</evidence>
<comment type="similarity">
    <text evidence="1">Belongs to the HEATR5 family.</text>
</comment>
<dbReference type="GO" id="GO:0016020">
    <property type="term" value="C:membrane"/>
    <property type="evidence" value="ECO:0007669"/>
    <property type="project" value="TreeGrafter"/>
</dbReference>
<dbReference type="InterPro" id="IPR040108">
    <property type="entry name" value="Laa1/Sip1/HEATR5"/>
</dbReference>
<gene>
    <name evidence="3" type="ORF">MARU1_003700</name>
</gene>
<accession>A0AAJ5Z3A3</accession>
<dbReference type="GO" id="GO:0005829">
    <property type="term" value="C:cytosol"/>
    <property type="evidence" value="ECO:0007669"/>
    <property type="project" value="GOC"/>
</dbReference>
<dbReference type="Pfam" id="PF25808">
    <property type="entry name" value="TPR_LAA1_C"/>
    <property type="match status" value="1"/>
</dbReference>
<dbReference type="GO" id="GO:0006897">
    <property type="term" value="P:endocytosis"/>
    <property type="evidence" value="ECO:0007669"/>
    <property type="project" value="TreeGrafter"/>
</dbReference>
<organism evidence="3 4">
    <name type="scientific">Malassezia arunalokei</name>
    <dbReference type="NCBI Taxonomy" id="1514897"/>
    <lineage>
        <taxon>Eukaryota</taxon>
        <taxon>Fungi</taxon>
        <taxon>Dikarya</taxon>
        <taxon>Basidiomycota</taxon>
        <taxon>Ustilaginomycotina</taxon>
        <taxon>Malasseziomycetes</taxon>
        <taxon>Malasseziales</taxon>
        <taxon>Malasseziaceae</taxon>
        <taxon>Malassezia</taxon>
    </lineage>
</organism>
<dbReference type="InterPro" id="IPR016024">
    <property type="entry name" value="ARM-type_fold"/>
</dbReference>
<evidence type="ECO:0000256" key="1">
    <source>
        <dbReference type="ARBA" id="ARBA00008304"/>
    </source>
</evidence>
<keyword evidence="4" id="KW-1185">Reference proteome</keyword>
<dbReference type="InterPro" id="IPR046837">
    <property type="entry name" value="Laa1/Sip1/HEATR5-like_HEAT"/>
</dbReference>
<sequence length="1904" mass="204139">MTDRAAEARAEEARLPMPLLPEEADVVEAVQQERADVFLVPWLTRVQRLLEEGEVRGVAALVDRLLSLCGVRPGTPPWHQIEVGRSVRYLVARCMVLAYQTDAPKPPLFEVMGLLRDVWAADTPTLAHVAAMHVSRELVRAFPRHVGSQSAAIPLCLRLIRHSSHTVLVRFYALRLLACLAPPPAMLKDVLKVLKSGLSDKAGAVVRGCAACLEALAPTSRADLESWLTLVVKSIHGVDAHTRASLARLAAVLLCQTASSASADEGKDPVVQPVYAVSEQLHLLYGHLSRASTYGARAEVLCMYDALLTRHGSAWLEQHLDVVYTHLVQDIATRLPNGAEAVRRLLDPHWQALSEPAQERAAAYLGTHVLAMWPPSTPTQPVPSEAALCVTLDATAVLVAQLGELSAALHEALYEAHRRLLTHPALCVQVRAAWWLSVACSVQPWLLAPTYAELLVFMRRDSEALSKPQHDRGVSLRARLVGHSAALSALARVAAQHPLYMRNDDVEEVLSLATDLRTRSSETPAAPNAAAAVDSAWMLEGSLMALGPEFMRARVPTLLHAWRQAWVDRPWPEIDDSAWAYLVTERLGALSSMHAFFVHGGHTLLTPETARRLVALQSQALAFLEAWERRAPGTSEASLLRARMCRCCTHLAQAPAMETLAPALLRMCVEWLTRVEYGSPGGRAAQGALPASAQGATPWTVQDGVAMGMTSLLAPDRVALDGWTPSFVSAQFQAGPRPGTPVSGALEHDAMALYALPVEPDQGCGILPRAPEPMPPHVAEVDAAAELFAALFPFTCRDVQIGASESLWAAQRRPAPDKQPGRRLAVMANGVVALLGAVRTAARPTHRASGFANERINAAIRGVAQTALQQGPAVLRRAAAELYGYLASLAGSVSLSAQVACMVEQIADARHAEARAACILALGEMYARIGGLRAAPLTKSVHTLTLSLAHDPHPAVHCCALEALASVAEAAGVAYEPYVESTLCLMTRLCAAATHEPEGGSVGSSNLRVDLPAYPGIARVLSALVGVLGPDLQAAEATRHWLYALLLYLAHDGGDAVPEAIVGLQRLELVVPSMLATRVWADLLRAAVQQPRLAATAAGAYGQMAQRGSAWLARYGGPSLLVTLLRQLDAHPHLDGIRALIGAWLRDTAPMRPCPWMDLCCAVLLTPEALRTQRAAGAGGDVDEAAMALAPHDTETEALSVRWRTQRFVLACMRDVLACVQTQAEHVGRQSDARDRRVLSSRVSDMLRAACSASTATHRAVRWQGLQVLRDVLESFAETPDPDFGDARLLEQFQAQLTAALTAAWSADTPPDVRAAAISVGAVYLSAGIDPSPTSRLVRRMVSALEAAPSDTAQQGAAPLTAQAAAYVHVAVIRAWARMALTPGLAPLVEPHVHTLARAWVHMLTAYATLRADRSASAASAWHILPRLRPDSALAPLVQAHMLGSLAQAYPTLLQALTGVFASHPDAVQAALAQDLGDARRAFMALYGLALETLWEELDGPAAPAPSLLGVVLRSLHVLVDARYSGPFLLEDAPFDELVCVCQRALLGTDTAAQRGVLQVIRAMVRSMRERLLEQDDGLVQDMPTSKLGRLWRLLSHLIELLPSQPTPRTERAALLQLAWYTLADMIAVGSASLQLELVAVSLHMLVAYARREDEAAWMLTPALSVLREICAAACASAHADAGLAHRAVQGFLSAMIDMSDALRARSGDMVSRRSGHALVSASLVLTHLDASITISSEVTERLAFLLAQKLDTDDDAPIALQCLRSMVQAQPPRHSLHLCLGACLPSLVAYALRSHADAALDVLLGLVHVVPPDAALRLGVPVAAAYLQRPSPSPHVVHEVVELARTHAQAFRTATLSLDDDARTCLQHTFRAAIGAPAAPAAPAAPCAEARIALRTFGAEWRS</sequence>
<dbReference type="GO" id="GO:0030139">
    <property type="term" value="C:endocytic vesicle"/>
    <property type="evidence" value="ECO:0007669"/>
    <property type="project" value="TreeGrafter"/>
</dbReference>
<dbReference type="Pfam" id="PF20210">
    <property type="entry name" value="Laa1_Sip1_HTR5"/>
    <property type="match status" value="1"/>
</dbReference>
<feature type="domain" description="LAA1-like C-terminal TPR repeats" evidence="2">
    <location>
        <begin position="1737"/>
        <end position="1875"/>
    </location>
</feature>
<dbReference type="InterPro" id="IPR011989">
    <property type="entry name" value="ARM-like"/>
</dbReference>
<dbReference type="PANTHER" id="PTHR21663:SF0">
    <property type="entry name" value="HEAT REPEAT-CONTAINING PROTEIN 5B"/>
    <property type="match status" value="1"/>
</dbReference>
<dbReference type="GO" id="GO:0042147">
    <property type="term" value="P:retrograde transport, endosome to Golgi"/>
    <property type="evidence" value="ECO:0007669"/>
    <property type="project" value="TreeGrafter"/>
</dbReference>
<protein>
    <recommendedName>
        <fullName evidence="2">LAA1-like C-terminal TPR repeats domain-containing protein</fullName>
    </recommendedName>
</protein>
<dbReference type="GO" id="GO:0008104">
    <property type="term" value="P:intracellular protein localization"/>
    <property type="evidence" value="ECO:0007669"/>
    <property type="project" value="TreeGrafter"/>
</dbReference>
<dbReference type="SUPFAM" id="SSF48371">
    <property type="entry name" value="ARM repeat"/>
    <property type="match status" value="3"/>
</dbReference>
<name>A0AAJ5Z3A3_9BASI</name>
<dbReference type="PANTHER" id="PTHR21663">
    <property type="entry name" value="HYPOTHETICAL HEAT DOMAIN-CONTAINING"/>
    <property type="match status" value="1"/>
</dbReference>
<dbReference type="InterPro" id="IPR057981">
    <property type="entry name" value="TPR_LAA1-like_C"/>
</dbReference>
<dbReference type="GO" id="GO:0005794">
    <property type="term" value="C:Golgi apparatus"/>
    <property type="evidence" value="ECO:0007669"/>
    <property type="project" value="TreeGrafter"/>
</dbReference>
<evidence type="ECO:0000313" key="4">
    <source>
        <dbReference type="Proteomes" id="UP001217582"/>
    </source>
</evidence>
<dbReference type="Gene3D" id="1.25.10.10">
    <property type="entry name" value="Leucine-rich Repeat Variant"/>
    <property type="match status" value="1"/>
</dbReference>
<dbReference type="Proteomes" id="UP001217582">
    <property type="component" value="Chromosome 8"/>
</dbReference>